<keyword evidence="1" id="KW-0805">Transcription regulation</keyword>
<keyword evidence="2" id="KW-0238">DNA-binding</keyword>
<accession>A0A9W6P9E6</accession>
<evidence type="ECO:0000256" key="3">
    <source>
        <dbReference type="ARBA" id="ARBA00023163"/>
    </source>
</evidence>
<dbReference type="InterPro" id="IPR029016">
    <property type="entry name" value="GAF-like_dom_sf"/>
</dbReference>
<dbReference type="PROSITE" id="PS51078">
    <property type="entry name" value="ICLR_ED"/>
    <property type="match status" value="1"/>
</dbReference>
<dbReference type="SMART" id="SM00346">
    <property type="entry name" value="HTH_ICLR"/>
    <property type="match status" value="1"/>
</dbReference>
<evidence type="ECO:0000259" key="5">
    <source>
        <dbReference type="PROSITE" id="PS51077"/>
    </source>
</evidence>
<dbReference type="InterPro" id="IPR005471">
    <property type="entry name" value="Tscrpt_reg_IclR_N"/>
</dbReference>
<dbReference type="GO" id="GO:0045892">
    <property type="term" value="P:negative regulation of DNA-templated transcription"/>
    <property type="evidence" value="ECO:0007669"/>
    <property type="project" value="TreeGrafter"/>
</dbReference>
<evidence type="ECO:0000256" key="1">
    <source>
        <dbReference type="ARBA" id="ARBA00023015"/>
    </source>
</evidence>
<dbReference type="SUPFAM" id="SSF46785">
    <property type="entry name" value="Winged helix' DNA-binding domain"/>
    <property type="match status" value="1"/>
</dbReference>
<dbReference type="InterPro" id="IPR050707">
    <property type="entry name" value="HTH_MetabolicPath_Reg"/>
</dbReference>
<organism evidence="7 8">
    <name type="scientific">Nocardiopsis ansamitocini</name>
    <dbReference type="NCBI Taxonomy" id="1670832"/>
    <lineage>
        <taxon>Bacteria</taxon>
        <taxon>Bacillati</taxon>
        <taxon>Actinomycetota</taxon>
        <taxon>Actinomycetes</taxon>
        <taxon>Streptosporangiales</taxon>
        <taxon>Nocardiopsidaceae</taxon>
        <taxon>Nocardiopsis</taxon>
    </lineage>
</organism>
<evidence type="ECO:0000259" key="6">
    <source>
        <dbReference type="PROSITE" id="PS51078"/>
    </source>
</evidence>
<dbReference type="Gene3D" id="1.10.10.10">
    <property type="entry name" value="Winged helix-like DNA-binding domain superfamily/Winged helix DNA-binding domain"/>
    <property type="match status" value="1"/>
</dbReference>
<dbReference type="InterPro" id="IPR014757">
    <property type="entry name" value="Tscrpt_reg_IclR_C"/>
</dbReference>
<keyword evidence="4" id="KW-0732">Signal</keyword>
<evidence type="ECO:0000256" key="4">
    <source>
        <dbReference type="SAM" id="SignalP"/>
    </source>
</evidence>
<reference evidence="7" key="1">
    <citation type="submission" date="2023-02" db="EMBL/GenBank/DDBJ databases">
        <title>Nocardiopsis ansamitocini NBRC 112285.</title>
        <authorList>
            <person name="Ichikawa N."/>
            <person name="Sato H."/>
            <person name="Tonouchi N."/>
        </authorList>
    </citation>
    <scope>NUCLEOTIDE SEQUENCE</scope>
    <source>
        <strain evidence="7">NBRC 112285</strain>
    </source>
</reference>
<feature type="signal peptide" evidence="4">
    <location>
        <begin position="1"/>
        <end position="26"/>
    </location>
</feature>
<feature type="chain" id="PRO_5040780462" evidence="4">
    <location>
        <begin position="27"/>
        <end position="253"/>
    </location>
</feature>
<keyword evidence="8" id="KW-1185">Reference proteome</keyword>
<comment type="caution">
    <text evidence="7">The sequence shown here is derived from an EMBL/GenBank/DDBJ whole genome shotgun (WGS) entry which is preliminary data.</text>
</comment>
<sequence>MSVVPAATRALRVLRLLAAQAGPVSASTLARDLQLPRSSVYQLLEAMAEEGFVVHLPEEHRWGLGVAAFEIGSAYLRHDPLERLARPLLTRLAEQVGATAHLGVLHGADTLYLLKEQPPHTPPLITGVGVRLPAHLTASGRAMLAGLPRAQVRALYPDADRFTSRTGRGPTSPGQLREVLSAEAKRGFSREESEVTEGYSSVAAAAFDHHGVPVAAISLTVPQQRPVTAEALAARVRDAAAELTRRLGGRQPL</sequence>
<feature type="domain" description="HTH iclR-type" evidence="5">
    <location>
        <begin position="4"/>
        <end position="66"/>
    </location>
</feature>
<dbReference type="Proteomes" id="UP001165092">
    <property type="component" value="Unassembled WGS sequence"/>
</dbReference>
<evidence type="ECO:0000256" key="2">
    <source>
        <dbReference type="ARBA" id="ARBA00023125"/>
    </source>
</evidence>
<feature type="domain" description="IclR-ED" evidence="6">
    <location>
        <begin position="67"/>
        <end position="249"/>
    </location>
</feature>
<dbReference type="GO" id="GO:0003700">
    <property type="term" value="F:DNA-binding transcription factor activity"/>
    <property type="evidence" value="ECO:0007669"/>
    <property type="project" value="TreeGrafter"/>
</dbReference>
<dbReference type="InterPro" id="IPR036388">
    <property type="entry name" value="WH-like_DNA-bd_sf"/>
</dbReference>
<dbReference type="RefSeq" id="WP_285760927.1">
    <property type="nucleotide sequence ID" value="NZ_BSQG01000007.1"/>
</dbReference>
<dbReference type="Pfam" id="PF01614">
    <property type="entry name" value="IclR_C"/>
    <property type="match status" value="1"/>
</dbReference>
<dbReference type="GO" id="GO:0003677">
    <property type="term" value="F:DNA binding"/>
    <property type="evidence" value="ECO:0007669"/>
    <property type="project" value="UniProtKB-KW"/>
</dbReference>
<dbReference type="PROSITE" id="PS51077">
    <property type="entry name" value="HTH_ICLR"/>
    <property type="match status" value="1"/>
</dbReference>
<dbReference type="PANTHER" id="PTHR30136">
    <property type="entry name" value="HELIX-TURN-HELIX TRANSCRIPTIONAL REGULATOR, ICLR FAMILY"/>
    <property type="match status" value="1"/>
</dbReference>
<evidence type="ECO:0000313" key="8">
    <source>
        <dbReference type="Proteomes" id="UP001165092"/>
    </source>
</evidence>
<dbReference type="EMBL" id="BSQG01000007">
    <property type="protein sequence ID" value="GLU49408.1"/>
    <property type="molecule type" value="Genomic_DNA"/>
</dbReference>
<dbReference type="PANTHER" id="PTHR30136:SF35">
    <property type="entry name" value="HTH-TYPE TRANSCRIPTIONAL REGULATOR RV1719"/>
    <property type="match status" value="1"/>
</dbReference>
<keyword evidence="3" id="KW-0804">Transcription</keyword>
<name>A0A9W6P9E6_9ACTN</name>
<evidence type="ECO:0000313" key="7">
    <source>
        <dbReference type="EMBL" id="GLU49408.1"/>
    </source>
</evidence>
<dbReference type="InterPro" id="IPR036390">
    <property type="entry name" value="WH_DNA-bd_sf"/>
</dbReference>
<dbReference type="Pfam" id="PF09339">
    <property type="entry name" value="HTH_IclR"/>
    <property type="match status" value="1"/>
</dbReference>
<dbReference type="Gene3D" id="3.30.450.40">
    <property type="match status" value="1"/>
</dbReference>
<protein>
    <submittedName>
        <fullName evidence="7">IclR family transcriptional regulator</fullName>
    </submittedName>
</protein>
<dbReference type="SUPFAM" id="SSF55781">
    <property type="entry name" value="GAF domain-like"/>
    <property type="match status" value="1"/>
</dbReference>
<proteinExistence type="predicted"/>
<gene>
    <name evidence="7" type="ORF">Nans01_37590</name>
</gene>
<dbReference type="AlphaFoldDB" id="A0A9W6P9E6"/>